<evidence type="ECO:0000256" key="4">
    <source>
        <dbReference type="SAM" id="MobiDB-lite"/>
    </source>
</evidence>
<gene>
    <name evidence="5" type="ORF">DXZ20_04705</name>
</gene>
<proteinExistence type="predicted"/>
<keyword evidence="2 3" id="KW-0802">TPR repeat</keyword>
<dbReference type="PROSITE" id="PS50005">
    <property type="entry name" value="TPR"/>
    <property type="match status" value="1"/>
</dbReference>
<keyword evidence="1" id="KW-0677">Repeat</keyword>
<dbReference type="RefSeq" id="WP_163696753.1">
    <property type="nucleotide sequence ID" value="NZ_QXHD01000004.1"/>
</dbReference>
<comment type="caution">
    <text evidence="5">The sequence shown here is derived from an EMBL/GenBank/DDBJ whole genome shotgun (WGS) entry which is preliminary data.</text>
</comment>
<evidence type="ECO:0000313" key="5">
    <source>
        <dbReference type="EMBL" id="NEZ54997.1"/>
    </source>
</evidence>
<feature type="compositionally biased region" description="Basic and acidic residues" evidence="4">
    <location>
        <begin position="90"/>
        <end position="100"/>
    </location>
</feature>
<evidence type="ECO:0000313" key="6">
    <source>
        <dbReference type="Proteomes" id="UP000481033"/>
    </source>
</evidence>
<feature type="region of interest" description="Disordered" evidence="4">
    <location>
        <begin position="80"/>
        <end position="113"/>
    </location>
</feature>
<protein>
    <submittedName>
        <fullName evidence="5">Uncharacterized protein</fullName>
    </submittedName>
</protein>
<keyword evidence="6" id="KW-1185">Reference proteome</keyword>
<organism evidence="5 6">
    <name type="scientific">Adonisia turfae CCMR0081</name>
    <dbReference type="NCBI Taxonomy" id="2292702"/>
    <lineage>
        <taxon>Bacteria</taxon>
        <taxon>Bacillati</taxon>
        <taxon>Cyanobacteriota</taxon>
        <taxon>Adonisia</taxon>
        <taxon>Adonisia turfae</taxon>
    </lineage>
</organism>
<evidence type="ECO:0000256" key="2">
    <source>
        <dbReference type="ARBA" id="ARBA00022803"/>
    </source>
</evidence>
<feature type="repeat" description="TPR" evidence="3">
    <location>
        <begin position="38"/>
        <end position="71"/>
    </location>
</feature>
<evidence type="ECO:0000256" key="1">
    <source>
        <dbReference type="ARBA" id="ARBA00022737"/>
    </source>
</evidence>
<dbReference type="EMBL" id="QXHD01000004">
    <property type="protein sequence ID" value="NEZ54997.1"/>
    <property type="molecule type" value="Genomic_DNA"/>
</dbReference>
<reference evidence="5 6" key="1">
    <citation type="journal article" date="2020" name="Microb. Ecol.">
        <title>Ecogenomics of the Marine Benthic Filamentous Cyanobacterium Adonisia.</title>
        <authorList>
            <person name="Walter J.M."/>
            <person name="Coutinho F.H."/>
            <person name="Leomil L."/>
            <person name="Hargreaves P.I."/>
            <person name="Campeao M.E."/>
            <person name="Vieira V.V."/>
            <person name="Silva B.S."/>
            <person name="Fistarol G.O."/>
            <person name="Salomon P.S."/>
            <person name="Sawabe T."/>
            <person name="Mino S."/>
            <person name="Hosokawa M."/>
            <person name="Miyashita H."/>
            <person name="Maruyama F."/>
            <person name="van Verk M.C."/>
            <person name="Dutilh B.E."/>
            <person name="Thompson C.C."/>
            <person name="Thompson F.L."/>
        </authorList>
    </citation>
    <scope>NUCLEOTIDE SEQUENCE [LARGE SCALE GENOMIC DNA]</scope>
    <source>
        <strain evidence="5 6">CCMR0081</strain>
    </source>
</reference>
<dbReference type="InterPro" id="IPR019734">
    <property type="entry name" value="TPR_rpt"/>
</dbReference>
<dbReference type="SMART" id="SM00028">
    <property type="entry name" value="TPR"/>
    <property type="match status" value="2"/>
</dbReference>
<name>A0A6M0RFH3_9CYAN</name>
<dbReference type="InterPro" id="IPR011990">
    <property type="entry name" value="TPR-like_helical_dom_sf"/>
</dbReference>
<dbReference type="PANTHER" id="PTHR44858:SF1">
    <property type="entry name" value="UDP-N-ACETYLGLUCOSAMINE--PEPTIDE N-ACETYLGLUCOSAMINYLTRANSFERASE SPINDLY-RELATED"/>
    <property type="match status" value="1"/>
</dbReference>
<dbReference type="PANTHER" id="PTHR44858">
    <property type="entry name" value="TETRATRICOPEPTIDE REPEAT PROTEIN 6"/>
    <property type="match status" value="1"/>
</dbReference>
<sequence length="235" mass="26306">MPDSTELVHRAIDLSDAEDYTGALNLLTRAITVDPNNAQAYFERGMVLLNLDQDANAIPDFDRALAIDSEFPGARDWRARARQSLGDHQSAAEDRLKELQSHPNGPHEGMGVSPQKWADCAEAFINAGNHQKARELLEDYFDNYSIKVTSYARFETAPMRMLAKLLIQSGDFERGCEFAQQAYSSDHQCPMDVLIYALVLESSGDSVAARRVFDEANQINDQMPGVKDLHERLTE</sequence>
<dbReference type="Pfam" id="PF13432">
    <property type="entry name" value="TPR_16"/>
    <property type="match status" value="1"/>
</dbReference>
<evidence type="ECO:0000256" key="3">
    <source>
        <dbReference type="PROSITE-ProRule" id="PRU00339"/>
    </source>
</evidence>
<dbReference type="Gene3D" id="1.25.40.10">
    <property type="entry name" value="Tetratricopeptide repeat domain"/>
    <property type="match status" value="1"/>
</dbReference>
<dbReference type="InterPro" id="IPR050498">
    <property type="entry name" value="Ycf3"/>
</dbReference>
<dbReference type="Proteomes" id="UP000481033">
    <property type="component" value="Unassembled WGS sequence"/>
</dbReference>
<dbReference type="AlphaFoldDB" id="A0A6M0RFH3"/>
<accession>A0A6M0RFH3</accession>
<dbReference type="SUPFAM" id="SSF48452">
    <property type="entry name" value="TPR-like"/>
    <property type="match status" value="1"/>
</dbReference>